<dbReference type="PANTHER" id="PTHR48101:SF4">
    <property type="entry name" value="METHYLMALONYL-COA MUTASE, MITOCHONDRIAL"/>
    <property type="match status" value="1"/>
</dbReference>
<comment type="caution">
    <text evidence="4">The sequence shown here is derived from an EMBL/GenBank/DDBJ whole genome shotgun (WGS) entry which is preliminary data.</text>
</comment>
<reference evidence="4 5" key="1">
    <citation type="submission" date="2023-07" db="EMBL/GenBank/DDBJ databases">
        <title>Sequencing the genomes of 1000 actinobacteria strains.</title>
        <authorList>
            <person name="Klenk H.-P."/>
        </authorList>
    </citation>
    <scope>NUCLEOTIDE SEQUENCE [LARGE SCALE GENOMIC DNA]</scope>
    <source>
        <strain evidence="4 5">DSM 44388</strain>
    </source>
</reference>
<name>A0ABT9P477_9ACTN</name>
<comment type="subunit">
    <text evidence="1">Heterodimer of an alpha and a beta chain.</text>
</comment>
<sequence length="599" mass="63268">MPQPPDDLALAALFEPAVAGQWPQLVASALVKARRLDPDDDPARALELLSSTTYDGITVRPLYTADDATTDASVGIPGVSPFVRGTSRRTPSGWDVRQQHPHHPDPAVTHEAVMADLENGVTSLWLSDPAPGSLARVLDGVLFDVAPVALDAGRHTEALADELLTVLGDAPDARGNLGADPIGLRARLGAPADLGVLGRLARRSPLRAVTVDATGYHDAGGSDAQELGASIATGLAYLRALTDAGLDIGAAFGQLEFRYAANADQFLVIAKLRAARRLWARVAEVCGVSGAEGGQRQHVVTSSAMMTRRDPWVNLLRTTLAVFGAGAGGADSITVQPFDAAIGRPDAFSRRIARNTSSLLVMESHLARVTDPAGGSWYVERLTDDLANAAWDQFTAIEGQGGMLATLESGRFAAEIDEVWQQRARNLATRHDPLTGVSEFPLLDEISVVREPWPERPPRAEGALPVHRYAEEYEALRDAADACPERPRVFLATIGPVAVHTARASFAAGLFQAGGLATPSAADGVSFEDSGATVACLASSDKVYAEQAEAVARELKEAGARHVLLAGRPGDYAGVDGYVFTGVDALAVLRDLHRRIGVV</sequence>
<feature type="region of interest" description="Disordered" evidence="2">
    <location>
        <begin position="79"/>
        <end position="103"/>
    </location>
</feature>
<evidence type="ECO:0000256" key="2">
    <source>
        <dbReference type="SAM" id="MobiDB-lite"/>
    </source>
</evidence>
<evidence type="ECO:0000313" key="4">
    <source>
        <dbReference type="EMBL" id="MDP9827500.1"/>
    </source>
</evidence>
<dbReference type="CDD" id="cd03677">
    <property type="entry name" value="MM_CoA_mutase_beta"/>
    <property type="match status" value="1"/>
</dbReference>
<evidence type="ECO:0000259" key="3">
    <source>
        <dbReference type="Pfam" id="PF01642"/>
    </source>
</evidence>
<proteinExistence type="predicted"/>
<evidence type="ECO:0000313" key="5">
    <source>
        <dbReference type="Proteomes" id="UP001235712"/>
    </source>
</evidence>
<organism evidence="4 5">
    <name type="scientific">Kineosporia succinea</name>
    <dbReference type="NCBI Taxonomy" id="84632"/>
    <lineage>
        <taxon>Bacteria</taxon>
        <taxon>Bacillati</taxon>
        <taxon>Actinomycetota</taxon>
        <taxon>Actinomycetes</taxon>
        <taxon>Kineosporiales</taxon>
        <taxon>Kineosporiaceae</taxon>
        <taxon>Kineosporia</taxon>
    </lineage>
</organism>
<dbReference type="InterPro" id="IPR006099">
    <property type="entry name" value="MeMalonylCoA_mutase_a/b_cat"/>
</dbReference>
<evidence type="ECO:0000256" key="1">
    <source>
        <dbReference type="ARBA" id="ARBA00011870"/>
    </source>
</evidence>
<accession>A0ABT9P477</accession>
<dbReference type="EMBL" id="JAUSQZ010000001">
    <property type="protein sequence ID" value="MDP9827500.1"/>
    <property type="molecule type" value="Genomic_DNA"/>
</dbReference>
<dbReference type="Gene3D" id="3.20.20.240">
    <property type="entry name" value="Methylmalonyl-CoA mutase"/>
    <property type="match status" value="1"/>
</dbReference>
<protein>
    <submittedName>
        <fullName evidence="4">Methylmalonyl-CoA mutase</fullName>
        <ecNumber evidence="4">5.4.99.2</ecNumber>
    </submittedName>
</protein>
<gene>
    <name evidence="4" type="ORF">J2S57_003249</name>
</gene>
<dbReference type="PANTHER" id="PTHR48101">
    <property type="entry name" value="METHYLMALONYL-COA MUTASE, MITOCHONDRIAL-RELATED"/>
    <property type="match status" value="1"/>
</dbReference>
<keyword evidence="4" id="KW-0413">Isomerase</keyword>
<keyword evidence="5" id="KW-1185">Reference proteome</keyword>
<dbReference type="EC" id="5.4.99.2" evidence="4"/>
<feature type="domain" description="Methylmalonyl-CoA mutase alpha/beta chain catalytic" evidence="3">
    <location>
        <begin position="206"/>
        <end position="441"/>
    </location>
</feature>
<dbReference type="GO" id="GO:0004494">
    <property type="term" value="F:methylmalonyl-CoA mutase activity"/>
    <property type="evidence" value="ECO:0007669"/>
    <property type="project" value="UniProtKB-EC"/>
</dbReference>
<dbReference type="Pfam" id="PF01642">
    <property type="entry name" value="MM_CoA_mutase"/>
    <property type="match status" value="1"/>
</dbReference>
<dbReference type="InterPro" id="IPR016176">
    <property type="entry name" value="Cbl-dep_enz_cat"/>
</dbReference>
<dbReference type="Proteomes" id="UP001235712">
    <property type="component" value="Unassembled WGS sequence"/>
</dbReference>
<dbReference type="Gene3D" id="3.40.50.280">
    <property type="entry name" value="Cobalamin-binding domain"/>
    <property type="match status" value="1"/>
</dbReference>
<dbReference type="RefSeq" id="WP_307243602.1">
    <property type="nucleotide sequence ID" value="NZ_JAUSQZ010000001.1"/>
</dbReference>
<dbReference type="SUPFAM" id="SSF51703">
    <property type="entry name" value="Cobalamin (vitamin B12)-dependent enzymes"/>
    <property type="match status" value="1"/>
</dbReference>